<protein>
    <recommendedName>
        <fullName evidence="2">Glycosyltransferase subfamily 4-like N-terminal domain-containing protein</fullName>
    </recommendedName>
</protein>
<dbReference type="EMBL" id="CP015106">
    <property type="protein sequence ID" value="ASJ15372.1"/>
    <property type="molecule type" value="Genomic_DNA"/>
</dbReference>
<name>A0A2Z2N757_9EURY</name>
<dbReference type="GeneID" id="33329105"/>
<dbReference type="AlphaFoldDB" id="A0A2Z2N757"/>
<dbReference type="RefSeq" id="WP_088867407.1">
    <property type="nucleotide sequence ID" value="NZ_CP015106.1"/>
</dbReference>
<keyword evidence="1" id="KW-0808">Transferase</keyword>
<evidence type="ECO:0000259" key="2">
    <source>
        <dbReference type="Pfam" id="PF13439"/>
    </source>
</evidence>
<dbReference type="Gene3D" id="3.40.50.2000">
    <property type="entry name" value="Glycogen Phosphorylase B"/>
    <property type="match status" value="2"/>
</dbReference>
<sequence>MNIVSCDILINPLRIHKNEGASEYLVRVISHVCGDSPNLFVITPTDAVDVPFASTIFQFNPLGGIGIAFLEVNISYWKSVFKLIKETMVKCNNTILFHNFHFGSIGSIILSKILKTRLVYIAHDVEVDRYAQDSISIEEQKVVSVLKILTKVYEFFATRADRIISISHSDKRRLSELYGLPLEKITVISPKISDSRISPKNEKRIMTKRSDIAVVFHGSYKYLPNKEAMEIIRGGISKNISYENVQFLVFGSGSPKVHEGKFRSLGFVDNIYELLSSCDIAIVPLKRGAGVKLKMLDYMAAGLPIVTTKKGTEGLDLVNGKHAIIVDDVDEGFVKAIEYLIENPKIRRKLGHNARNLANMKYFEGEQ</sequence>
<dbReference type="GO" id="GO:0016757">
    <property type="term" value="F:glycosyltransferase activity"/>
    <property type="evidence" value="ECO:0007669"/>
    <property type="project" value="TreeGrafter"/>
</dbReference>
<evidence type="ECO:0000313" key="3">
    <source>
        <dbReference type="EMBL" id="ASJ15372.1"/>
    </source>
</evidence>
<dbReference type="Pfam" id="PF13692">
    <property type="entry name" value="Glyco_trans_1_4"/>
    <property type="match status" value="1"/>
</dbReference>
<dbReference type="Pfam" id="PF13439">
    <property type="entry name" value="Glyco_transf_4"/>
    <property type="match status" value="1"/>
</dbReference>
<accession>A0A2Z2N757</accession>
<dbReference type="OrthoDB" id="132546at2157"/>
<gene>
    <name evidence="3" type="ORF">A3L10_09610</name>
</gene>
<dbReference type="Proteomes" id="UP000250085">
    <property type="component" value="Chromosome"/>
</dbReference>
<evidence type="ECO:0000313" key="4">
    <source>
        <dbReference type="Proteomes" id="UP000250085"/>
    </source>
</evidence>
<dbReference type="InterPro" id="IPR028098">
    <property type="entry name" value="Glyco_trans_4-like_N"/>
</dbReference>
<dbReference type="SUPFAM" id="SSF53756">
    <property type="entry name" value="UDP-Glycosyltransferase/glycogen phosphorylase"/>
    <property type="match status" value="1"/>
</dbReference>
<dbReference type="PANTHER" id="PTHR46401:SF2">
    <property type="entry name" value="GLYCOSYLTRANSFERASE WBBK-RELATED"/>
    <property type="match status" value="1"/>
</dbReference>
<organism evidence="3 4">
    <name type="scientific">Thermococcus radiotolerans</name>
    <dbReference type="NCBI Taxonomy" id="187880"/>
    <lineage>
        <taxon>Archaea</taxon>
        <taxon>Methanobacteriati</taxon>
        <taxon>Methanobacteriota</taxon>
        <taxon>Thermococci</taxon>
        <taxon>Thermococcales</taxon>
        <taxon>Thermococcaceae</taxon>
        <taxon>Thermococcus</taxon>
    </lineage>
</organism>
<dbReference type="PANTHER" id="PTHR46401">
    <property type="entry name" value="GLYCOSYLTRANSFERASE WBBK-RELATED"/>
    <property type="match status" value="1"/>
</dbReference>
<feature type="domain" description="Glycosyltransferase subfamily 4-like N-terminal" evidence="2">
    <location>
        <begin position="40"/>
        <end position="191"/>
    </location>
</feature>
<proteinExistence type="predicted"/>
<evidence type="ECO:0000256" key="1">
    <source>
        <dbReference type="ARBA" id="ARBA00022679"/>
    </source>
</evidence>
<keyword evidence="4" id="KW-1185">Reference proteome</keyword>
<reference evidence="3 4" key="1">
    <citation type="submission" date="2016-04" db="EMBL/GenBank/DDBJ databases">
        <title>Complete genome sequence of Thermococcus radiotolerans type strain EJ2.</title>
        <authorList>
            <person name="Oger P.M."/>
        </authorList>
    </citation>
    <scope>NUCLEOTIDE SEQUENCE [LARGE SCALE GENOMIC DNA]</scope>
    <source>
        <strain evidence="3 4">EJ2</strain>
    </source>
</reference>
<dbReference type="KEGG" id="trl:A3L10_09610"/>